<feature type="domain" description="Acyl-CoA dehydrogenase/oxidase C-terminal" evidence="6">
    <location>
        <begin position="204"/>
        <end position="326"/>
    </location>
</feature>
<proteinExistence type="inferred from homology"/>
<dbReference type="Gene3D" id="1.20.140.10">
    <property type="entry name" value="Butyryl-CoA Dehydrogenase, subunit A, domain 3"/>
    <property type="match status" value="1"/>
</dbReference>
<evidence type="ECO:0000313" key="8">
    <source>
        <dbReference type="EMBL" id="QRG70166.1"/>
    </source>
</evidence>
<dbReference type="Gene3D" id="1.10.540.10">
    <property type="entry name" value="Acyl-CoA dehydrogenase/oxidase, N-terminal domain"/>
    <property type="match status" value="1"/>
</dbReference>
<dbReference type="InterPro" id="IPR009100">
    <property type="entry name" value="AcylCoA_DH/oxidase_NM_dom_sf"/>
</dbReference>
<dbReference type="SUPFAM" id="SSF56645">
    <property type="entry name" value="Acyl-CoA dehydrogenase NM domain-like"/>
    <property type="match status" value="1"/>
</dbReference>
<comment type="similarity">
    <text evidence="2">Belongs to the acyl-CoA dehydrogenase family.</text>
</comment>
<dbReference type="Pfam" id="PF00441">
    <property type="entry name" value="Acyl-CoA_dh_1"/>
    <property type="match status" value="1"/>
</dbReference>
<dbReference type="SUPFAM" id="SSF47203">
    <property type="entry name" value="Acyl-CoA dehydrogenase C-terminal domain-like"/>
    <property type="match status" value="1"/>
</dbReference>
<evidence type="ECO:0000313" key="9">
    <source>
        <dbReference type="Proteomes" id="UP000596248"/>
    </source>
</evidence>
<comment type="cofactor">
    <cofactor evidence="1">
        <name>FAD</name>
        <dbReference type="ChEBI" id="CHEBI:57692"/>
    </cofactor>
</comment>
<dbReference type="InterPro" id="IPR036250">
    <property type="entry name" value="AcylCo_DH-like_C"/>
</dbReference>
<evidence type="ECO:0000256" key="2">
    <source>
        <dbReference type="ARBA" id="ARBA00009347"/>
    </source>
</evidence>
<organism evidence="8 9">
    <name type="scientific">Brevibacillus choshinensis</name>
    <dbReference type="NCBI Taxonomy" id="54911"/>
    <lineage>
        <taxon>Bacteria</taxon>
        <taxon>Bacillati</taxon>
        <taxon>Bacillota</taxon>
        <taxon>Bacilli</taxon>
        <taxon>Bacillales</taxon>
        <taxon>Paenibacillaceae</taxon>
        <taxon>Brevibacillus</taxon>
    </lineage>
</organism>
<feature type="domain" description="Acyl-CoA dehydrogenase/oxidase N-terminal" evidence="7">
    <location>
        <begin position="16"/>
        <end position="97"/>
    </location>
</feature>
<name>A0ABX7FVM7_BRECH</name>
<keyword evidence="9" id="KW-1185">Reference proteome</keyword>
<evidence type="ECO:0000259" key="6">
    <source>
        <dbReference type="Pfam" id="PF00441"/>
    </source>
</evidence>
<dbReference type="PANTHER" id="PTHR43884">
    <property type="entry name" value="ACYL-COA DEHYDROGENASE"/>
    <property type="match status" value="1"/>
</dbReference>
<dbReference type="EMBL" id="CP069127">
    <property type="protein sequence ID" value="QRG70166.1"/>
    <property type="molecule type" value="Genomic_DNA"/>
</dbReference>
<evidence type="ECO:0000259" key="7">
    <source>
        <dbReference type="Pfam" id="PF02771"/>
    </source>
</evidence>
<gene>
    <name evidence="8" type="ORF">JNE38_14220</name>
</gene>
<evidence type="ECO:0000256" key="5">
    <source>
        <dbReference type="ARBA" id="ARBA00023002"/>
    </source>
</evidence>
<reference evidence="8 9" key="1">
    <citation type="submission" date="2021-01" db="EMBL/GenBank/DDBJ databases">
        <title>Identification of strong promoters based on the transcriptome of Brevibacillus choshinensis.</title>
        <authorList>
            <person name="Yao D."/>
            <person name="Zhang K."/>
            <person name="Wu J."/>
        </authorList>
    </citation>
    <scope>NUCLEOTIDE SEQUENCE [LARGE SCALE GENOMIC DNA]</scope>
    <source>
        <strain evidence="8 9">HPD31-SP3</strain>
    </source>
</reference>
<keyword evidence="4" id="KW-0274">FAD</keyword>
<evidence type="ECO:0000256" key="3">
    <source>
        <dbReference type="ARBA" id="ARBA00022630"/>
    </source>
</evidence>
<dbReference type="Proteomes" id="UP000596248">
    <property type="component" value="Chromosome"/>
</dbReference>
<dbReference type="Pfam" id="PF02771">
    <property type="entry name" value="Acyl-CoA_dh_N"/>
    <property type="match status" value="1"/>
</dbReference>
<dbReference type="InterPro" id="IPR009075">
    <property type="entry name" value="AcylCo_DH/oxidase_C"/>
</dbReference>
<keyword evidence="5" id="KW-0560">Oxidoreductase</keyword>
<protein>
    <submittedName>
        <fullName evidence="8">Acyl-CoA/acyl-ACP dehydrogenase</fullName>
    </submittedName>
</protein>
<accession>A0ABX7FVM7</accession>
<evidence type="ECO:0000256" key="1">
    <source>
        <dbReference type="ARBA" id="ARBA00001974"/>
    </source>
</evidence>
<keyword evidence="3" id="KW-0285">Flavoprotein</keyword>
<dbReference type="PANTHER" id="PTHR43884:SF20">
    <property type="entry name" value="ACYL-COA DEHYDROGENASE FADE28"/>
    <property type="match status" value="1"/>
</dbReference>
<sequence>MNDMAKILIQSTTKIMRDVCTKELVNDAENGVWAKELWEVLAESGMLTVAVPEEMGGTGGSWADAYQILRLAGKFSAPIPLAETFMGNWLLADLGVDATNEPLAILVNHLEPFQFRKGQEGWIVCGAATSVPWGRNAAKLLVLGESESGSVLGVMSPEAVRITSGRNLAGEPRDTVEVQDAIIPESFVFKVDPGKVHERLLFTGALCRTVMMAGALERILELSVSYSKERTQFGQPIHRFQAVQHHLATLAGEAAAADTAAQSAVDAIEKETAKASISMAKIRLNEAAGIMAPVAHQVHGAIGFTHEHILHQSTRRVLSWREEWGTETEWGEKLAEQLFDLGDNELWSFLTW</sequence>
<evidence type="ECO:0000256" key="4">
    <source>
        <dbReference type="ARBA" id="ARBA00022827"/>
    </source>
</evidence>
<dbReference type="InterPro" id="IPR037069">
    <property type="entry name" value="AcylCoA_DH/ox_N_sf"/>
</dbReference>
<dbReference type="InterPro" id="IPR013786">
    <property type="entry name" value="AcylCoA_DH/ox_N"/>
</dbReference>